<feature type="non-terminal residue" evidence="1">
    <location>
        <position position="1"/>
    </location>
</feature>
<reference evidence="1 2" key="1">
    <citation type="journal article" date="2013" name="PLoS Genet.">
        <title>Comparative genome structure, secondary metabolite, and effector coding capacity across Cochliobolus pathogens.</title>
        <authorList>
            <person name="Condon B.J."/>
            <person name="Leng Y."/>
            <person name="Wu D."/>
            <person name="Bushley K.E."/>
            <person name="Ohm R.A."/>
            <person name="Otillar R."/>
            <person name="Martin J."/>
            <person name="Schackwitz W."/>
            <person name="Grimwood J."/>
            <person name="MohdZainudin N."/>
            <person name="Xue C."/>
            <person name="Wang R."/>
            <person name="Manning V.A."/>
            <person name="Dhillon B."/>
            <person name="Tu Z.J."/>
            <person name="Steffenson B.J."/>
            <person name="Salamov A."/>
            <person name="Sun H."/>
            <person name="Lowry S."/>
            <person name="LaButti K."/>
            <person name="Han J."/>
            <person name="Copeland A."/>
            <person name="Lindquist E."/>
            <person name="Barry K."/>
            <person name="Schmutz J."/>
            <person name="Baker S.E."/>
            <person name="Ciuffetti L.M."/>
            <person name="Grigoriev I.V."/>
            <person name="Zhong S."/>
            <person name="Turgeon B.G."/>
        </authorList>
    </citation>
    <scope>NUCLEOTIDE SEQUENCE [LARGE SCALE GENOMIC DNA]</scope>
    <source>
        <strain evidence="1 2">ATCC 44560</strain>
    </source>
</reference>
<dbReference type="Proteomes" id="UP000054032">
    <property type="component" value="Unassembled WGS sequence"/>
</dbReference>
<keyword evidence="2" id="KW-1185">Reference proteome</keyword>
<dbReference type="HOGENOM" id="CLU_2596451_0_0_1"/>
<accession>W6Z648</accession>
<dbReference type="KEGG" id="bor:COCMIDRAFT_96147"/>
<evidence type="ECO:0000313" key="1">
    <source>
        <dbReference type="EMBL" id="EUC45253.1"/>
    </source>
</evidence>
<dbReference type="RefSeq" id="XP_007688266.1">
    <property type="nucleotide sequence ID" value="XM_007690076.1"/>
</dbReference>
<organism evidence="1 2">
    <name type="scientific">Bipolaris oryzae ATCC 44560</name>
    <dbReference type="NCBI Taxonomy" id="930090"/>
    <lineage>
        <taxon>Eukaryota</taxon>
        <taxon>Fungi</taxon>
        <taxon>Dikarya</taxon>
        <taxon>Ascomycota</taxon>
        <taxon>Pezizomycotina</taxon>
        <taxon>Dothideomycetes</taxon>
        <taxon>Pleosporomycetidae</taxon>
        <taxon>Pleosporales</taxon>
        <taxon>Pleosporineae</taxon>
        <taxon>Pleosporaceae</taxon>
        <taxon>Bipolaris</taxon>
    </lineage>
</organism>
<dbReference type="EMBL" id="KI963988">
    <property type="protein sequence ID" value="EUC45253.1"/>
    <property type="molecule type" value="Genomic_DNA"/>
</dbReference>
<name>W6Z648_COCMI</name>
<evidence type="ECO:0000313" key="2">
    <source>
        <dbReference type="Proteomes" id="UP000054032"/>
    </source>
</evidence>
<dbReference type="GeneID" id="19128800"/>
<sequence>RTAMSYATMRSLQLSQASMEQNAVKWLGLYGAVQLSLVHIFLEDPAFPLVAFAGALPRTGPFPRYTCQLMPQGRSPHHSL</sequence>
<dbReference type="AlphaFoldDB" id="W6Z648"/>
<proteinExistence type="predicted"/>
<gene>
    <name evidence="1" type="ORF">COCMIDRAFT_96147</name>
</gene>
<protein>
    <submittedName>
        <fullName evidence="1">Uncharacterized protein</fullName>
    </submittedName>
</protein>